<gene>
    <name evidence="3" type="ORF">AS888_21065</name>
</gene>
<evidence type="ECO:0000313" key="4">
    <source>
        <dbReference type="Proteomes" id="UP000064189"/>
    </source>
</evidence>
<dbReference type="RefSeq" id="WP_061142639.1">
    <property type="nucleotide sequence ID" value="NZ_LNNH01000025.1"/>
</dbReference>
<feature type="transmembrane region" description="Helical" evidence="1">
    <location>
        <begin position="53"/>
        <end position="72"/>
    </location>
</feature>
<name>A0A109MXD0_9BACI</name>
<protein>
    <recommendedName>
        <fullName evidence="2">YdbS-like PH domain-containing protein</fullName>
    </recommendedName>
</protein>
<dbReference type="Proteomes" id="UP000064189">
    <property type="component" value="Unassembled WGS sequence"/>
</dbReference>
<feature type="transmembrane region" description="Helical" evidence="1">
    <location>
        <begin position="21"/>
        <end position="41"/>
    </location>
</feature>
<reference evidence="3 4" key="1">
    <citation type="submission" date="2015-11" db="EMBL/GenBank/DDBJ databases">
        <title>Genome Sequence of Bacillus simplex strain VanAntwerpen2.</title>
        <authorList>
            <person name="Couger M.B."/>
        </authorList>
    </citation>
    <scope>NUCLEOTIDE SEQUENCE [LARGE SCALE GENOMIC DNA]</scope>
    <source>
        <strain evidence="3 4">VanAntwerpen02</strain>
    </source>
</reference>
<accession>A0A109MXD0</accession>
<dbReference type="InterPro" id="IPR005182">
    <property type="entry name" value="YdbS-like_PH"/>
</dbReference>
<evidence type="ECO:0000313" key="3">
    <source>
        <dbReference type="EMBL" id="KWW17998.1"/>
    </source>
</evidence>
<keyword evidence="4" id="KW-1185">Reference proteome</keyword>
<dbReference type="Pfam" id="PF03703">
    <property type="entry name" value="bPH_2"/>
    <property type="match status" value="1"/>
</dbReference>
<sequence length="164" mass="19182">MYSKVKPPTKQISKQAVKVWRMTEAIIHLIILAILILLLFADDYFAWKEWIGWGLIGLAVLCLFDSVWSIFIEPVLLQKYWRYDVNEEFIQTKRGALYETHELIPMTKVQSVRLDQGPLLRKYNLYSLSIGTMGDSHEIPAIPEEEAYELRDQIAYFAKIKEVD</sequence>
<dbReference type="PANTHER" id="PTHR34473:SF2">
    <property type="entry name" value="UPF0699 TRANSMEMBRANE PROTEIN YDBT"/>
    <property type="match status" value="1"/>
</dbReference>
<feature type="domain" description="YdbS-like PH" evidence="2">
    <location>
        <begin position="80"/>
        <end position="154"/>
    </location>
</feature>
<evidence type="ECO:0000259" key="2">
    <source>
        <dbReference type="Pfam" id="PF03703"/>
    </source>
</evidence>
<dbReference type="PANTHER" id="PTHR34473">
    <property type="entry name" value="UPF0699 TRANSMEMBRANE PROTEIN YDBS"/>
    <property type="match status" value="1"/>
</dbReference>
<proteinExistence type="predicted"/>
<keyword evidence="1" id="KW-0812">Transmembrane</keyword>
<organism evidence="3 4">
    <name type="scientific">Peribacillus simplex</name>
    <dbReference type="NCBI Taxonomy" id="1478"/>
    <lineage>
        <taxon>Bacteria</taxon>
        <taxon>Bacillati</taxon>
        <taxon>Bacillota</taxon>
        <taxon>Bacilli</taxon>
        <taxon>Bacillales</taxon>
        <taxon>Bacillaceae</taxon>
        <taxon>Peribacillus</taxon>
    </lineage>
</organism>
<dbReference type="AlphaFoldDB" id="A0A109MXD0"/>
<comment type="caution">
    <text evidence="3">The sequence shown here is derived from an EMBL/GenBank/DDBJ whole genome shotgun (WGS) entry which is preliminary data.</text>
</comment>
<keyword evidence="1" id="KW-1133">Transmembrane helix</keyword>
<dbReference type="EMBL" id="LNNH01000025">
    <property type="protein sequence ID" value="KWW17998.1"/>
    <property type="molecule type" value="Genomic_DNA"/>
</dbReference>
<evidence type="ECO:0000256" key="1">
    <source>
        <dbReference type="SAM" id="Phobius"/>
    </source>
</evidence>
<keyword evidence="1" id="KW-0472">Membrane</keyword>